<dbReference type="KEGG" id="rha:RHA1_ro01678"/>
<gene>
    <name evidence="2" type="ordered locus">RHA1_ro01678</name>
</gene>
<sequence>MVVLSRLRTTTRSASRFSLFALTIATALMTRPVTHRAIGPTIRVSVTTHSLSRRDAVERYDGINGQILVDHPYVWITREGLSAGTDFPFSTHSRRALLSAVERCSFVPGSEDGPGFVHILVQGAETPEDGFVTHPDVVLFDSSVTPAILELTKSLSQYCEVVVHAEESPQDSADKFLNALDALEGLASVDEIIMKAGLLDESQLHGEAFSRLADELDTLDDDARMTWGWVCDGWFVAGGHISVPEEDREMGLRELARLASTLGGDAGTKQLAAAVAGTPLAALSTMRLAQLWEIVAPEVPETPPPAVKASPLASPKPLVTPVPLRAPGAAPPRNVKPAPKPVSNATPVPTAPASPAVQEPVGSAAVGRRWRVYLDCAGFRTLAVCDPTSGETNITKGELKGRRFPDPSSAAAAVINRHDPGEAGDPDGWELWILHDRSGRPLGSKRQGETPAECAPVGHVHTAFPGVRQSGSSKQTGTADLGIDWFLKAVRAKGAHGERVTTSRRTAVRIIRPGASPLIVRVKTRTAGTWQAQKSDESLANDDTGTEFWAFVDLSNASKSIYILAAEDVADGIRRATDAWVARDPRRERKGHHAIELDRVAHGRNRWDLLGLPR</sequence>
<feature type="compositionally biased region" description="Low complexity" evidence="1">
    <location>
        <begin position="341"/>
        <end position="357"/>
    </location>
</feature>
<organism evidence="2 3">
    <name type="scientific">Rhodococcus jostii (strain RHA1)</name>
    <dbReference type="NCBI Taxonomy" id="101510"/>
    <lineage>
        <taxon>Bacteria</taxon>
        <taxon>Bacillati</taxon>
        <taxon>Actinomycetota</taxon>
        <taxon>Actinomycetes</taxon>
        <taxon>Mycobacteriales</taxon>
        <taxon>Nocardiaceae</taxon>
        <taxon>Rhodococcus</taxon>
    </lineage>
</organism>
<dbReference type="eggNOG" id="COG3266">
    <property type="taxonomic scope" value="Bacteria"/>
</dbReference>
<name>Q0SG45_RHOJR</name>
<dbReference type="PATRIC" id="fig|101510.16.peg.1699"/>
<evidence type="ECO:0000256" key="1">
    <source>
        <dbReference type="SAM" id="MobiDB-lite"/>
    </source>
</evidence>
<reference evidence="3" key="1">
    <citation type="journal article" date="2006" name="Proc. Natl. Acad. Sci. U.S.A.">
        <title>The complete genome of Rhodococcus sp. RHA1 provides insights into a catabolic powerhouse.</title>
        <authorList>
            <person name="McLeod M.P."/>
            <person name="Warren R.L."/>
            <person name="Hsiao W.W.L."/>
            <person name="Araki N."/>
            <person name="Myhre M."/>
            <person name="Fernandes C."/>
            <person name="Miyazawa D."/>
            <person name="Wong W."/>
            <person name="Lillquist A.L."/>
            <person name="Wang D."/>
            <person name="Dosanjh M."/>
            <person name="Hara H."/>
            <person name="Petrescu A."/>
            <person name="Morin R.D."/>
            <person name="Yang G."/>
            <person name="Stott J.M."/>
            <person name="Schein J.E."/>
            <person name="Shin H."/>
            <person name="Smailus D."/>
            <person name="Siddiqui A.S."/>
            <person name="Marra M.A."/>
            <person name="Jones S.J.M."/>
            <person name="Holt R."/>
            <person name="Brinkman F.S.L."/>
            <person name="Miyauchi K."/>
            <person name="Fukuda M."/>
            <person name="Davies J.E."/>
            <person name="Mohn W.W."/>
            <person name="Eltis L.D."/>
        </authorList>
    </citation>
    <scope>NUCLEOTIDE SEQUENCE [LARGE SCALE GENOMIC DNA]</scope>
    <source>
        <strain evidence="3">RHA1</strain>
    </source>
</reference>
<evidence type="ECO:0000313" key="2">
    <source>
        <dbReference type="EMBL" id="ABG93491.1"/>
    </source>
</evidence>
<feature type="region of interest" description="Disordered" evidence="1">
    <location>
        <begin position="302"/>
        <end position="357"/>
    </location>
</feature>
<protein>
    <submittedName>
        <fullName evidence="2">Uncharacterized protein</fullName>
    </submittedName>
</protein>
<proteinExistence type="predicted"/>
<dbReference type="EMBL" id="CP000431">
    <property type="protein sequence ID" value="ABG93491.1"/>
    <property type="molecule type" value="Genomic_DNA"/>
</dbReference>
<evidence type="ECO:0000313" key="3">
    <source>
        <dbReference type="Proteomes" id="UP000008710"/>
    </source>
</evidence>
<dbReference type="Proteomes" id="UP000008710">
    <property type="component" value="Chromosome"/>
</dbReference>
<dbReference type="HOGENOM" id="CLU_021793_0_0_11"/>
<accession>Q0SG45</accession>
<dbReference type="AlphaFoldDB" id="Q0SG45"/>